<keyword evidence="2 5" id="KW-0285">Flavoprotein</keyword>
<dbReference type="PIRSF" id="PIRSF000190">
    <property type="entry name" value="Pyd_amn-ph_oxd"/>
    <property type="match status" value="1"/>
</dbReference>
<feature type="binding site" evidence="5 6">
    <location>
        <begin position="76"/>
        <end position="77"/>
    </location>
    <ligand>
        <name>FMN</name>
        <dbReference type="ChEBI" id="CHEBI:58210"/>
    </ligand>
</feature>
<feature type="binding site" evidence="5 6">
    <location>
        <begin position="61"/>
        <end position="66"/>
    </location>
    <ligand>
        <name>FMN</name>
        <dbReference type="ChEBI" id="CHEBI:58210"/>
    </ligand>
</feature>
<feature type="binding site" evidence="5 6">
    <location>
        <position position="105"/>
    </location>
    <ligand>
        <name>FMN</name>
        <dbReference type="ChEBI" id="CHEBI:58210"/>
    </ligand>
</feature>
<dbReference type="GO" id="GO:0004733">
    <property type="term" value="F:pyridoxamine phosphate oxidase activity"/>
    <property type="evidence" value="ECO:0007669"/>
    <property type="project" value="UniProtKB-UniRule"/>
</dbReference>
<dbReference type="HAMAP" id="MF_01629">
    <property type="entry name" value="PdxH"/>
    <property type="match status" value="1"/>
</dbReference>
<comment type="catalytic activity">
    <reaction evidence="5">
        <text>pyridoxamine 5'-phosphate + O2 + H2O = pyridoxal 5'-phosphate + H2O2 + NH4(+)</text>
        <dbReference type="Rhea" id="RHEA:15817"/>
        <dbReference type="ChEBI" id="CHEBI:15377"/>
        <dbReference type="ChEBI" id="CHEBI:15379"/>
        <dbReference type="ChEBI" id="CHEBI:16240"/>
        <dbReference type="ChEBI" id="CHEBI:28938"/>
        <dbReference type="ChEBI" id="CHEBI:58451"/>
        <dbReference type="ChEBI" id="CHEBI:597326"/>
        <dbReference type="EC" id="1.4.3.5"/>
    </reaction>
</comment>
<dbReference type="RefSeq" id="WP_306374917.1">
    <property type="nucleotide sequence ID" value="NZ_JASAYK010000012.1"/>
</dbReference>
<proteinExistence type="inferred from homology"/>
<reference evidence="9" key="1">
    <citation type="journal article" date="2023" name="Front. Microbiol.">
        <title>Phylogeography and host specificity of Pasteurellaceae pathogenic to sea-farmed fish in the north-east Atlantic.</title>
        <authorList>
            <person name="Gulla S."/>
            <person name="Colquhoun D.J."/>
            <person name="Olsen A.B."/>
            <person name="Spilsberg B."/>
            <person name="Lagesen K."/>
            <person name="Aakesson C.P."/>
            <person name="Strom S."/>
            <person name="Manji F."/>
            <person name="Birkbeck T.H."/>
            <person name="Nilsen H.K."/>
        </authorList>
    </citation>
    <scope>NUCLEOTIDE SEQUENCE</scope>
    <source>
        <strain evidence="9">TW16_20</strain>
    </source>
</reference>
<evidence type="ECO:0000259" key="8">
    <source>
        <dbReference type="Pfam" id="PF10590"/>
    </source>
</evidence>
<evidence type="ECO:0000256" key="3">
    <source>
        <dbReference type="ARBA" id="ARBA00022643"/>
    </source>
</evidence>
<evidence type="ECO:0000313" key="10">
    <source>
        <dbReference type="Proteomes" id="UP001236239"/>
    </source>
</evidence>
<dbReference type="Gene3D" id="2.30.110.10">
    <property type="entry name" value="Electron Transport, Fmn-binding Protein, Chain A"/>
    <property type="match status" value="1"/>
</dbReference>
<evidence type="ECO:0000256" key="4">
    <source>
        <dbReference type="ARBA" id="ARBA00023002"/>
    </source>
</evidence>
<dbReference type="InterPro" id="IPR019576">
    <property type="entry name" value="Pyridoxamine_oxidase_dimer_C"/>
</dbReference>
<dbReference type="GO" id="GO:0010181">
    <property type="term" value="F:FMN binding"/>
    <property type="evidence" value="ECO:0007669"/>
    <property type="project" value="UniProtKB-UniRule"/>
</dbReference>
<dbReference type="SUPFAM" id="SSF50475">
    <property type="entry name" value="FMN-binding split barrel"/>
    <property type="match status" value="1"/>
</dbReference>
<feature type="binding site" evidence="5">
    <location>
        <position position="127"/>
    </location>
    <ligand>
        <name>substrate</name>
    </ligand>
</feature>
<evidence type="ECO:0000256" key="2">
    <source>
        <dbReference type="ARBA" id="ARBA00022630"/>
    </source>
</evidence>
<dbReference type="EMBL" id="JASAYQ010000019">
    <property type="protein sequence ID" value="MDP8173606.1"/>
    <property type="molecule type" value="Genomic_DNA"/>
</dbReference>
<name>A0AAJ6NB96_9PAST</name>
<keyword evidence="4 5" id="KW-0560">Oxidoreductase</keyword>
<evidence type="ECO:0000259" key="7">
    <source>
        <dbReference type="Pfam" id="PF01243"/>
    </source>
</evidence>
<dbReference type="NCBIfam" id="TIGR00558">
    <property type="entry name" value="pdxH"/>
    <property type="match status" value="1"/>
</dbReference>
<dbReference type="GO" id="GO:0008615">
    <property type="term" value="P:pyridoxine biosynthetic process"/>
    <property type="evidence" value="ECO:0007669"/>
    <property type="project" value="UniProtKB-UniRule"/>
</dbReference>
<dbReference type="AlphaFoldDB" id="A0AAJ6NB96"/>
<dbReference type="Proteomes" id="UP001236239">
    <property type="component" value="Unassembled WGS sequence"/>
</dbReference>
<dbReference type="PANTHER" id="PTHR10851">
    <property type="entry name" value="PYRIDOXINE-5-PHOSPHATE OXIDASE"/>
    <property type="match status" value="1"/>
</dbReference>
<dbReference type="InterPro" id="IPR000659">
    <property type="entry name" value="Pyridox_Oxase"/>
</dbReference>
<feature type="binding site" evidence="5">
    <location>
        <position position="131"/>
    </location>
    <ligand>
        <name>substrate</name>
    </ligand>
</feature>
<evidence type="ECO:0000256" key="1">
    <source>
        <dbReference type="ARBA" id="ARBA00007301"/>
    </source>
</evidence>
<dbReference type="Pfam" id="PF01243">
    <property type="entry name" value="PNPOx_N"/>
    <property type="match status" value="1"/>
</dbReference>
<accession>A0AAJ6NB96</accession>
<feature type="binding site" evidence="5">
    <location>
        <position position="123"/>
    </location>
    <ligand>
        <name>substrate</name>
    </ligand>
</feature>
<feature type="binding site" evidence="5">
    <location>
        <begin position="191"/>
        <end position="193"/>
    </location>
    <ligand>
        <name>substrate</name>
    </ligand>
</feature>
<feature type="domain" description="Pyridoxine 5'-phosphate oxidase dimerisation C-terminal" evidence="8">
    <location>
        <begin position="172"/>
        <end position="212"/>
    </location>
</feature>
<feature type="binding site" evidence="5 6">
    <location>
        <position position="185"/>
    </location>
    <ligand>
        <name>FMN</name>
        <dbReference type="ChEBI" id="CHEBI:58210"/>
    </ligand>
</feature>
<feature type="binding site" evidence="5">
    <location>
        <position position="66"/>
    </location>
    <ligand>
        <name>substrate</name>
    </ligand>
</feature>
<feature type="binding site" evidence="5 6">
    <location>
        <begin position="140"/>
        <end position="141"/>
    </location>
    <ligand>
        <name>FMN</name>
        <dbReference type="ChEBI" id="CHEBI:58210"/>
    </ligand>
</feature>
<comment type="pathway">
    <text evidence="5">Cofactor metabolism; pyridoxal 5'-phosphate salvage; pyridoxal 5'-phosphate from pyridoxamine 5'-phosphate: step 1/1.</text>
</comment>
<keyword evidence="3 5" id="KW-0288">FMN</keyword>
<dbReference type="InterPro" id="IPR012349">
    <property type="entry name" value="Split_barrel_FMN-bd"/>
</dbReference>
<protein>
    <recommendedName>
        <fullName evidence="5">Pyridoxine/pyridoxamine 5'-phosphate oxidase</fullName>
        <ecNumber evidence="5">1.4.3.5</ecNumber>
    </recommendedName>
    <alternativeName>
        <fullName evidence="5">PNP/PMP oxidase</fullName>
        <shortName evidence="5">PNPOx</shortName>
    </alternativeName>
    <alternativeName>
        <fullName evidence="5">Pyridoxal 5'-phosphate synthase</fullName>
    </alternativeName>
</protein>
<feature type="binding site" evidence="5 6">
    <location>
        <position position="83"/>
    </location>
    <ligand>
        <name>FMN</name>
        <dbReference type="ChEBI" id="CHEBI:58210"/>
    </ligand>
</feature>
<comment type="similarity">
    <text evidence="1 5">Belongs to the pyridoxamine 5'-phosphate oxidase family.</text>
</comment>
<keyword evidence="5" id="KW-0664">Pyridoxine biosynthesis</keyword>
<dbReference type="NCBIfam" id="NF004231">
    <property type="entry name" value="PRK05679.1"/>
    <property type="match status" value="1"/>
</dbReference>
<dbReference type="Pfam" id="PF10590">
    <property type="entry name" value="PNP_phzG_C"/>
    <property type="match status" value="1"/>
</dbReference>
<evidence type="ECO:0000256" key="5">
    <source>
        <dbReference type="HAMAP-Rule" id="MF_01629"/>
    </source>
</evidence>
<comment type="catalytic activity">
    <reaction evidence="5">
        <text>pyridoxine 5'-phosphate + O2 = pyridoxal 5'-phosphate + H2O2</text>
        <dbReference type="Rhea" id="RHEA:15149"/>
        <dbReference type="ChEBI" id="CHEBI:15379"/>
        <dbReference type="ChEBI" id="CHEBI:16240"/>
        <dbReference type="ChEBI" id="CHEBI:58589"/>
        <dbReference type="ChEBI" id="CHEBI:597326"/>
        <dbReference type="EC" id="1.4.3.5"/>
    </reaction>
</comment>
<evidence type="ECO:0000313" key="9">
    <source>
        <dbReference type="EMBL" id="MDP8173606.1"/>
    </source>
</evidence>
<dbReference type="PANTHER" id="PTHR10851:SF0">
    <property type="entry name" value="PYRIDOXINE-5'-PHOSPHATE OXIDASE"/>
    <property type="match status" value="1"/>
</dbReference>
<feature type="binding site" evidence="5 6">
    <location>
        <position position="195"/>
    </location>
    <ligand>
        <name>FMN</name>
        <dbReference type="ChEBI" id="CHEBI:58210"/>
    </ligand>
</feature>
<feature type="domain" description="Pyridoxamine 5'-phosphate oxidase N-terminal" evidence="7">
    <location>
        <begin position="40"/>
        <end position="159"/>
    </location>
</feature>
<dbReference type="EC" id="1.4.3.5" evidence="5"/>
<dbReference type="InterPro" id="IPR019740">
    <property type="entry name" value="Pyridox_Oxase_CS"/>
</dbReference>
<sequence length="212" mass="25158">MDISHLRHDFDHHSPIDIKQLPQNPHILFEEWFNVAREYQIAEPNGFVLSTTNAEGRIRSRTVLLKYFDETGYVFFTNYGSQKAKDIAENNQVSVCFPWYVLERQIMIEGKAEKISHMESLKYFSSRPRNSQIGAWVSEQSQIISSRAVLMDKVKQLTEHFFDKDIPLPEFWGGYRIIPERFEFWQGQPSRLHDRIEYVMKQGEWQRSRLSP</sequence>
<comment type="subunit">
    <text evidence="5">Homodimer.</text>
</comment>
<organism evidence="9 10">
    <name type="scientific">Phocoenobacter skyensis</name>
    <dbReference type="NCBI Taxonomy" id="97481"/>
    <lineage>
        <taxon>Bacteria</taxon>
        <taxon>Pseudomonadati</taxon>
        <taxon>Pseudomonadota</taxon>
        <taxon>Gammaproteobacteria</taxon>
        <taxon>Pasteurellales</taxon>
        <taxon>Pasteurellaceae</taxon>
        <taxon>Phocoenobacter</taxon>
    </lineage>
</organism>
<comment type="caution">
    <text evidence="5">Lacks conserved residue(s) required for the propagation of feature annotation.</text>
</comment>
<evidence type="ECO:0000256" key="6">
    <source>
        <dbReference type="PIRSR" id="PIRSR000190-2"/>
    </source>
</evidence>
<comment type="caution">
    <text evidence="9">The sequence shown here is derived from an EMBL/GenBank/DDBJ whole genome shotgun (WGS) entry which is preliminary data.</text>
</comment>
<comment type="cofactor">
    <cofactor evidence="5 6">
        <name>FMN</name>
        <dbReference type="ChEBI" id="CHEBI:58210"/>
    </cofactor>
    <text evidence="5 6">Binds 1 FMN per subunit.</text>
</comment>
<dbReference type="PROSITE" id="PS01064">
    <property type="entry name" value="PYRIDOX_OXIDASE"/>
    <property type="match status" value="1"/>
</dbReference>
<comment type="pathway">
    <text evidence="5">Cofactor metabolism; pyridoxal 5'-phosphate salvage; pyridoxal 5'-phosphate from pyridoxine 5'-phosphate: step 1/1.</text>
</comment>
<comment type="function">
    <text evidence="5">Catalyzes the oxidation of either pyridoxine 5'-phosphate (PNP) or pyridoxamine 5'-phosphate (PMP) into pyridoxal 5'-phosphate (PLP).</text>
</comment>
<gene>
    <name evidence="5 9" type="primary">pdxH</name>
    <name evidence="9" type="ORF">QJU93_09590</name>
</gene>
<dbReference type="InterPro" id="IPR011576">
    <property type="entry name" value="Pyridox_Oxase_N"/>
</dbReference>